<keyword evidence="9" id="KW-1185">Reference proteome</keyword>
<feature type="domain" description="Aminoglycoside phosphotransferase" evidence="7">
    <location>
        <begin position="94"/>
        <end position="359"/>
    </location>
</feature>
<evidence type="ECO:0000256" key="4">
    <source>
        <dbReference type="ARBA" id="ARBA00022946"/>
    </source>
</evidence>
<dbReference type="PANTHER" id="PTHR36091:SF1">
    <property type="entry name" value="ALTERED INHERITANCE OF MITOCHONDRIA PROTEIN 9, MITOCHONDRIAL"/>
    <property type="match status" value="1"/>
</dbReference>
<dbReference type="PANTHER" id="PTHR36091">
    <property type="entry name" value="ALTERED INHERITANCE OF MITOCHONDRIA PROTEIN 9, MITOCHONDRIAL"/>
    <property type="match status" value="1"/>
</dbReference>
<dbReference type="Proteomes" id="UP000234275">
    <property type="component" value="Unassembled WGS sequence"/>
</dbReference>
<dbReference type="EMBL" id="MSFO01000003">
    <property type="protein sequence ID" value="PLB50315.1"/>
    <property type="molecule type" value="Genomic_DNA"/>
</dbReference>
<proteinExistence type="inferred from homology"/>
<dbReference type="Pfam" id="PF01636">
    <property type="entry name" value="APH"/>
    <property type="match status" value="1"/>
</dbReference>
<accession>A0A2I2GBT0</accession>
<sequence length="572" mass="64866">MPLRVGNCSIFMSITTTCSRLHGRSLSTITRRGQSFKTNLSDCDLEDLYAYSAQRWIWNEAQQLRSRYVSFDLNALIRIAEKAAGNNAVCINVSKLPEGNFNKAFLVTMQDGLELVVKIPNPNAGPSHYTTASEVATMQYARADLQLPVPRVLAYCSRAGESELGSEYIVMEKAPGIELSHVWESLKPRDKLSIVKQIGSIASTLSKARFPFHGSLYLREDISESESIAVDDTFAIGPTTGRSWFDDRRSEVDVERGPWTSTSSIINALARRELACVNELSDFSRAYQQGIFSGPGGYHPTKEAKLSVLQDFLTVYLYLLPKDDGLNAGIIWHNDLHTDNVFVDEDSPTKITSIIDWQAVPIYPVFLIAHHPSLIDYDGPKPERFVQPRLPENIEKFDPQDKKAAGELFLAQTLWLYYETQVYKEAPELVHAFKYRETLQFELLSLVGAIFDDGEPHVQKLLATVARDEVWRQVVGEDDHGNPSVPCPLNYTGRDLTRQGEEYAKWEKDLERKARVIDEVGVYTGWNGAVSPGDYDEVVRRLSLSKQRFLDRESRTPEERRLWEKAWPFEDK</sequence>
<dbReference type="VEuPathDB" id="FungiDB:P170DRAFT_380891"/>
<organism evidence="8 9">
    <name type="scientific">Aspergillus steynii IBT 23096</name>
    <dbReference type="NCBI Taxonomy" id="1392250"/>
    <lineage>
        <taxon>Eukaryota</taxon>
        <taxon>Fungi</taxon>
        <taxon>Dikarya</taxon>
        <taxon>Ascomycota</taxon>
        <taxon>Pezizomycotina</taxon>
        <taxon>Eurotiomycetes</taxon>
        <taxon>Eurotiomycetidae</taxon>
        <taxon>Eurotiales</taxon>
        <taxon>Aspergillaceae</taxon>
        <taxon>Aspergillus</taxon>
        <taxon>Aspergillus subgen. Circumdati</taxon>
    </lineage>
</organism>
<dbReference type="Gene3D" id="3.30.200.20">
    <property type="entry name" value="Phosphorylase Kinase, domain 1"/>
    <property type="match status" value="1"/>
</dbReference>
<dbReference type="SUPFAM" id="SSF56112">
    <property type="entry name" value="Protein kinase-like (PK-like)"/>
    <property type="match status" value="1"/>
</dbReference>
<dbReference type="RefSeq" id="XP_024705617.1">
    <property type="nucleotide sequence ID" value="XM_024845544.1"/>
</dbReference>
<evidence type="ECO:0000259" key="7">
    <source>
        <dbReference type="Pfam" id="PF01636"/>
    </source>
</evidence>
<name>A0A2I2GBT0_9EURO</name>
<dbReference type="InterPro" id="IPR002575">
    <property type="entry name" value="Aminoglycoside_PTrfase"/>
</dbReference>
<dbReference type="GeneID" id="36553243"/>
<dbReference type="OrthoDB" id="2831558at2759"/>
<dbReference type="Gene3D" id="3.90.1200.10">
    <property type="match status" value="1"/>
</dbReference>
<evidence type="ECO:0000256" key="5">
    <source>
        <dbReference type="ARBA" id="ARBA00023128"/>
    </source>
</evidence>
<keyword evidence="5" id="KW-0496">Mitochondrion</keyword>
<evidence type="ECO:0000313" key="8">
    <source>
        <dbReference type="EMBL" id="PLB50315.1"/>
    </source>
</evidence>
<keyword evidence="4" id="KW-0809">Transit peptide</keyword>
<dbReference type="AlphaFoldDB" id="A0A2I2GBT0"/>
<evidence type="ECO:0000256" key="6">
    <source>
        <dbReference type="ARBA" id="ARBA00031849"/>
    </source>
</evidence>
<evidence type="ECO:0000256" key="1">
    <source>
        <dbReference type="ARBA" id="ARBA00004173"/>
    </source>
</evidence>
<evidence type="ECO:0000256" key="2">
    <source>
        <dbReference type="ARBA" id="ARBA00005543"/>
    </source>
</evidence>
<dbReference type="InterPro" id="IPR011009">
    <property type="entry name" value="Kinase-like_dom_sf"/>
</dbReference>
<comment type="subcellular location">
    <subcellularLocation>
        <location evidence="1">Mitochondrion</location>
    </subcellularLocation>
</comment>
<dbReference type="InterPro" id="IPR051035">
    <property type="entry name" value="Mito_inheritance_9"/>
</dbReference>
<comment type="caution">
    <text evidence="8">The sequence shown here is derived from an EMBL/GenBank/DDBJ whole genome shotgun (WGS) entry which is preliminary data.</text>
</comment>
<protein>
    <recommendedName>
        <fullName evidence="3">Altered inheritance of mitochondria protein 9, mitochondrial</fullName>
    </recommendedName>
    <alternativeName>
        <fullName evidence="6">Found in mitochondrial proteome protein 29</fullName>
    </alternativeName>
</protein>
<reference evidence="8 9" key="1">
    <citation type="submission" date="2016-12" db="EMBL/GenBank/DDBJ databases">
        <title>The genomes of Aspergillus section Nigri reveals drivers in fungal speciation.</title>
        <authorList>
            <consortium name="DOE Joint Genome Institute"/>
            <person name="Vesth T.C."/>
            <person name="Nybo J."/>
            <person name="Theobald S."/>
            <person name="Brandl J."/>
            <person name="Frisvad J.C."/>
            <person name="Nielsen K.F."/>
            <person name="Lyhne E.K."/>
            <person name="Kogle M.E."/>
            <person name="Kuo A."/>
            <person name="Riley R."/>
            <person name="Clum A."/>
            <person name="Nolan M."/>
            <person name="Lipzen A."/>
            <person name="Salamov A."/>
            <person name="Henrissat B."/>
            <person name="Wiebenga A."/>
            <person name="De Vries R.P."/>
            <person name="Grigoriev I.V."/>
            <person name="Mortensen U.H."/>
            <person name="Andersen M.R."/>
            <person name="Baker S.E."/>
        </authorList>
    </citation>
    <scope>NUCLEOTIDE SEQUENCE [LARGE SCALE GENOMIC DNA]</scope>
    <source>
        <strain evidence="8 9">IBT 23096</strain>
    </source>
</reference>
<evidence type="ECO:0000313" key="9">
    <source>
        <dbReference type="Proteomes" id="UP000234275"/>
    </source>
</evidence>
<evidence type="ECO:0000256" key="3">
    <source>
        <dbReference type="ARBA" id="ARBA00016197"/>
    </source>
</evidence>
<comment type="similarity">
    <text evidence="2">Belongs to the AIM9 family.</text>
</comment>
<gene>
    <name evidence="8" type="ORF">P170DRAFT_380891</name>
</gene>
<dbReference type="GO" id="GO:0005739">
    <property type="term" value="C:mitochondrion"/>
    <property type="evidence" value="ECO:0007669"/>
    <property type="project" value="UniProtKB-SubCell"/>
</dbReference>